<dbReference type="EMBL" id="BTRK01000002">
    <property type="protein sequence ID" value="GMR38464.1"/>
    <property type="molecule type" value="Genomic_DNA"/>
</dbReference>
<name>A0AAN5CDA9_9BILA</name>
<reference evidence="2" key="1">
    <citation type="submission" date="2022-10" db="EMBL/GenBank/DDBJ databases">
        <title>Genome assembly of Pristionchus species.</title>
        <authorList>
            <person name="Yoshida K."/>
            <person name="Sommer R.J."/>
        </authorList>
    </citation>
    <scope>NUCLEOTIDE SEQUENCE [LARGE SCALE GENOMIC DNA]</scope>
    <source>
        <strain evidence="2">RS5460</strain>
    </source>
</reference>
<organism evidence="1 2">
    <name type="scientific">Pristionchus mayeri</name>
    <dbReference type="NCBI Taxonomy" id="1317129"/>
    <lineage>
        <taxon>Eukaryota</taxon>
        <taxon>Metazoa</taxon>
        <taxon>Ecdysozoa</taxon>
        <taxon>Nematoda</taxon>
        <taxon>Chromadorea</taxon>
        <taxon>Rhabditida</taxon>
        <taxon>Rhabditina</taxon>
        <taxon>Diplogasteromorpha</taxon>
        <taxon>Diplogasteroidea</taxon>
        <taxon>Neodiplogasteridae</taxon>
        <taxon>Pristionchus</taxon>
    </lineage>
</organism>
<gene>
    <name evidence="1" type="ORF">PMAYCL1PPCAC_08659</name>
</gene>
<protein>
    <submittedName>
        <fullName evidence="1">Uncharacterized protein</fullName>
    </submittedName>
</protein>
<dbReference type="AlphaFoldDB" id="A0AAN5CDA9"/>
<evidence type="ECO:0000313" key="1">
    <source>
        <dbReference type="EMBL" id="GMR38464.1"/>
    </source>
</evidence>
<comment type="caution">
    <text evidence="1">The sequence shown here is derived from an EMBL/GenBank/DDBJ whole genome shotgun (WGS) entry which is preliminary data.</text>
</comment>
<accession>A0AAN5CDA9</accession>
<sequence>MPLSEHFPPLDNEPRRGCESMEIITTCQPPSLHISRRSCISEFSQNSIRVNFSRLPLDMLPGVVRDPLLNGQQYSQNGFQSQQRSVKRPVPRVINVASEPGMATLAMKHQLDGKMDNRNEHRSHKGTLDPENISAFPSSYCNV</sequence>
<proteinExistence type="predicted"/>
<keyword evidence="2" id="KW-1185">Reference proteome</keyword>
<feature type="non-terminal residue" evidence="1">
    <location>
        <position position="143"/>
    </location>
</feature>
<evidence type="ECO:0000313" key="2">
    <source>
        <dbReference type="Proteomes" id="UP001328107"/>
    </source>
</evidence>
<dbReference type="Proteomes" id="UP001328107">
    <property type="component" value="Unassembled WGS sequence"/>
</dbReference>